<dbReference type="AlphaFoldDB" id="A0A383BJ79"/>
<name>A0A383BJ79_9ZZZZ</name>
<feature type="non-terminal residue" evidence="1">
    <location>
        <position position="1"/>
    </location>
</feature>
<protein>
    <submittedName>
        <fullName evidence="1">Uncharacterized protein</fullName>
    </submittedName>
</protein>
<proteinExistence type="predicted"/>
<sequence>LIATSSGVHWTVQNDLIERGDTASESALK</sequence>
<gene>
    <name evidence="1" type="ORF">METZ01_LOCUS472838</name>
</gene>
<accession>A0A383BJ79</accession>
<dbReference type="EMBL" id="UINC01200894">
    <property type="protein sequence ID" value="SVE19984.1"/>
    <property type="molecule type" value="Genomic_DNA"/>
</dbReference>
<reference evidence="1" key="1">
    <citation type="submission" date="2018-05" db="EMBL/GenBank/DDBJ databases">
        <authorList>
            <person name="Lanie J.A."/>
            <person name="Ng W.-L."/>
            <person name="Kazmierczak K.M."/>
            <person name="Andrzejewski T.M."/>
            <person name="Davidsen T.M."/>
            <person name="Wayne K.J."/>
            <person name="Tettelin H."/>
            <person name="Glass J.I."/>
            <person name="Rusch D."/>
            <person name="Podicherti R."/>
            <person name="Tsui H.-C.T."/>
            <person name="Winkler M.E."/>
        </authorList>
    </citation>
    <scope>NUCLEOTIDE SEQUENCE</scope>
</reference>
<evidence type="ECO:0000313" key="1">
    <source>
        <dbReference type="EMBL" id="SVE19984.1"/>
    </source>
</evidence>
<organism evidence="1">
    <name type="scientific">marine metagenome</name>
    <dbReference type="NCBI Taxonomy" id="408172"/>
    <lineage>
        <taxon>unclassified sequences</taxon>
        <taxon>metagenomes</taxon>
        <taxon>ecological metagenomes</taxon>
    </lineage>
</organism>